<dbReference type="Proteomes" id="UP001152320">
    <property type="component" value="Chromosome 1"/>
</dbReference>
<keyword evidence="2" id="KW-0732">Signal</keyword>
<comment type="caution">
    <text evidence="3">The sequence shown here is derived from an EMBL/GenBank/DDBJ whole genome shotgun (WGS) entry which is preliminary data.</text>
</comment>
<dbReference type="InterPro" id="IPR043502">
    <property type="entry name" value="DNA/RNA_pol_sf"/>
</dbReference>
<accession>A0A9Q1CUH5</accession>
<reference evidence="3" key="1">
    <citation type="submission" date="2021-10" db="EMBL/GenBank/DDBJ databases">
        <title>Tropical sea cucumber genome reveals ecological adaptation and Cuvierian tubules defense mechanism.</title>
        <authorList>
            <person name="Chen T."/>
        </authorList>
    </citation>
    <scope>NUCLEOTIDE SEQUENCE</scope>
    <source>
        <strain evidence="3">Nanhai2018</strain>
        <tissue evidence="3">Muscle</tissue>
    </source>
</reference>
<feature type="compositionally biased region" description="Basic and acidic residues" evidence="1">
    <location>
        <begin position="654"/>
        <end position="681"/>
    </location>
</feature>
<evidence type="ECO:0000256" key="2">
    <source>
        <dbReference type="SAM" id="SignalP"/>
    </source>
</evidence>
<evidence type="ECO:0000313" key="4">
    <source>
        <dbReference type="Proteomes" id="UP001152320"/>
    </source>
</evidence>
<keyword evidence="3" id="KW-0436">Ligase</keyword>
<protein>
    <submittedName>
        <fullName evidence="3">Histidine--tRNA ligase</fullName>
    </submittedName>
</protein>
<feature type="signal peptide" evidence="2">
    <location>
        <begin position="1"/>
        <end position="25"/>
    </location>
</feature>
<dbReference type="Gene3D" id="3.10.10.10">
    <property type="entry name" value="HIV Type 1 Reverse Transcriptase, subunit A, domain 1"/>
    <property type="match status" value="1"/>
</dbReference>
<evidence type="ECO:0000256" key="1">
    <source>
        <dbReference type="SAM" id="MobiDB-lite"/>
    </source>
</evidence>
<feature type="chain" id="PRO_5040439284" evidence="2">
    <location>
        <begin position="26"/>
        <end position="710"/>
    </location>
</feature>
<dbReference type="InterPro" id="IPR036179">
    <property type="entry name" value="Ig-like_dom_sf"/>
</dbReference>
<gene>
    <name evidence="3" type="ORF">HOLleu_04431</name>
</gene>
<dbReference type="SUPFAM" id="SSF48726">
    <property type="entry name" value="Immunoglobulin"/>
    <property type="match status" value="1"/>
</dbReference>
<organism evidence="3 4">
    <name type="scientific">Holothuria leucospilota</name>
    <name type="common">Black long sea cucumber</name>
    <name type="synonym">Mertensiothuria leucospilota</name>
    <dbReference type="NCBI Taxonomy" id="206669"/>
    <lineage>
        <taxon>Eukaryota</taxon>
        <taxon>Metazoa</taxon>
        <taxon>Echinodermata</taxon>
        <taxon>Eleutherozoa</taxon>
        <taxon>Echinozoa</taxon>
        <taxon>Holothuroidea</taxon>
        <taxon>Aspidochirotacea</taxon>
        <taxon>Aspidochirotida</taxon>
        <taxon>Holothuriidae</taxon>
        <taxon>Holothuria</taxon>
    </lineage>
</organism>
<dbReference type="InterPro" id="IPR045864">
    <property type="entry name" value="aa-tRNA-synth_II/BPL/LPL"/>
</dbReference>
<keyword evidence="4" id="KW-1185">Reference proteome</keyword>
<evidence type="ECO:0000313" key="3">
    <source>
        <dbReference type="EMBL" id="KAJ8051019.1"/>
    </source>
</evidence>
<dbReference type="OrthoDB" id="8718740at2759"/>
<dbReference type="Gene3D" id="3.30.930.10">
    <property type="entry name" value="Bira Bifunctional Protein, Domain 2"/>
    <property type="match status" value="1"/>
</dbReference>
<dbReference type="AlphaFoldDB" id="A0A9Q1CUH5"/>
<proteinExistence type="predicted"/>
<dbReference type="GO" id="GO:0016874">
    <property type="term" value="F:ligase activity"/>
    <property type="evidence" value="ECO:0007669"/>
    <property type="project" value="UniProtKB-KW"/>
</dbReference>
<dbReference type="EMBL" id="JAIZAY010000001">
    <property type="protein sequence ID" value="KAJ8051019.1"/>
    <property type="molecule type" value="Genomic_DNA"/>
</dbReference>
<sequence>MKQNLQLNFCRLRVVFLWNLKLISQSMLFCALHEVRPNISLSWMKRTSSGDRFITSGKFITPGRVWYTSHITTFMTLDHSPSLQLLVCKVEGPSGLLERDESLILLQRSNGSFQAVQPTQRLVELHKRLELSCAETDTMLIIWKRYQKANKEKELLLWYGVSRGEHVSKVVDEDYTFGVSGNLEIKQLEVQHEGLYICFFGDGLSDGVIKYQVDVYDSRQEAQTESSCIEVPFALYIIKNKITSMTRYQIASVFRKDIEEAGRYRELYQCITYVPAPAEDSLYRGSTSRVGQWIASSRKELVRRPNQVSGSGKKTLQEGIYPHTIAQQPFKKPRWEESPDFAQRKQGFRPQVGVLNSFQKSFCRFQTKHFWLPILLHKALRGEGSTNLLSDNWHSITNGSWVLSVIDKGYVLEFLKQPPKFTRVVRPPLPKKNGERRALLLEVTVLLRKGAIRPVPQGKRSKGFKSTHFMVPKASGDYRPILNLKPLNRLLQERHSLPVNRENKQNDQPVVDLFATKLKKQPPVYVSPTAEEGVLGVDTLPVMERDVCVCVFSLRDTPKGSSEDKNRKVLDNSSSSILAQAELDGNHIATPRDTVSRWITALTRWAYENSVEGDLKTYKIRAHDRAGGCGGVTPPVFGRPSANFRPVSKKSRGKEKEEEKRKRGEEEKKREEGKKEKDREGKGRRRMKRKKEEERTGQSVIGHFDCRIFI</sequence>
<feature type="region of interest" description="Disordered" evidence="1">
    <location>
        <begin position="624"/>
        <end position="698"/>
    </location>
</feature>
<dbReference type="SUPFAM" id="SSF56672">
    <property type="entry name" value="DNA/RNA polymerases"/>
    <property type="match status" value="1"/>
</dbReference>
<name>A0A9Q1CUH5_HOLLE</name>